<protein>
    <recommendedName>
        <fullName evidence="1">Protein kinase domain-containing protein</fullName>
    </recommendedName>
</protein>
<comment type="caution">
    <text evidence="2">The sequence shown here is derived from an EMBL/GenBank/DDBJ whole genome shotgun (WGS) entry which is preliminary data.</text>
</comment>
<accession>A0A7V1PUZ9</accession>
<dbReference type="EMBL" id="DRLD01000316">
    <property type="protein sequence ID" value="HED11293.1"/>
    <property type="molecule type" value="Genomic_DNA"/>
</dbReference>
<evidence type="ECO:0000259" key="1">
    <source>
        <dbReference type="PROSITE" id="PS50011"/>
    </source>
</evidence>
<dbReference type="Proteomes" id="UP000886005">
    <property type="component" value="Unassembled WGS sequence"/>
</dbReference>
<sequence length="153" mass="16982">MNSARWQEAGRLFDAALKIDAAGRREWLREQCAGDEALFKEVCSLLEADENSATVLEHPLVNATGGGEKYIGRMFGVYRISRHIASGGMGQVFLARRHDGLYEQQVVVKIIHARLKSSSFMLRFRRERQILAGLNHPHIAHVIDGGLSGDGTP</sequence>
<evidence type="ECO:0000313" key="2">
    <source>
        <dbReference type="EMBL" id="HED11293.1"/>
    </source>
</evidence>
<dbReference type="GO" id="GO:0005524">
    <property type="term" value="F:ATP binding"/>
    <property type="evidence" value="ECO:0007669"/>
    <property type="project" value="InterPro"/>
</dbReference>
<gene>
    <name evidence="2" type="ORF">ENJ10_11445</name>
</gene>
<dbReference type="AlphaFoldDB" id="A0A7V1PUZ9"/>
<dbReference type="SUPFAM" id="SSF56112">
    <property type="entry name" value="Protein kinase-like (PK-like)"/>
    <property type="match status" value="1"/>
</dbReference>
<proteinExistence type="predicted"/>
<name>A0A7V1PUZ9_CALAY</name>
<organism evidence="2">
    <name type="scientific">Caldithrix abyssi</name>
    <dbReference type="NCBI Taxonomy" id="187145"/>
    <lineage>
        <taxon>Bacteria</taxon>
        <taxon>Pseudomonadati</taxon>
        <taxon>Calditrichota</taxon>
        <taxon>Calditrichia</taxon>
        <taxon>Calditrichales</taxon>
        <taxon>Calditrichaceae</taxon>
        <taxon>Caldithrix</taxon>
    </lineage>
</organism>
<reference evidence="2" key="1">
    <citation type="journal article" date="2020" name="mSystems">
        <title>Genome- and Community-Level Interaction Insights into Carbon Utilization and Element Cycling Functions of Hydrothermarchaeota in Hydrothermal Sediment.</title>
        <authorList>
            <person name="Zhou Z."/>
            <person name="Liu Y."/>
            <person name="Xu W."/>
            <person name="Pan J."/>
            <person name="Luo Z.H."/>
            <person name="Li M."/>
        </authorList>
    </citation>
    <scope>NUCLEOTIDE SEQUENCE [LARGE SCALE GENOMIC DNA]</scope>
    <source>
        <strain evidence="2">HyVt-456</strain>
    </source>
</reference>
<dbReference type="PROSITE" id="PS50011">
    <property type="entry name" value="PROTEIN_KINASE_DOM"/>
    <property type="match status" value="1"/>
</dbReference>
<dbReference type="InterPro" id="IPR011009">
    <property type="entry name" value="Kinase-like_dom_sf"/>
</dbReference>
<feature type="non-terminal residue" evidence="2">
    <location>
        <position position="153"/>
    </location>
</feature>
<dbReference type="GO" id="GO:0004672">
    <property type="term" value="F:protein kinase activity"/>
    <property type="evidence" value="ECO:0007669"/>
    <property type="project" value="InterPro"/>
</dbReference>
<feature type="domain" description="Protein kinase" evidence="1">
    <location>
        <begin position="78"/>
        <end position="153"/>
    </location>
</feature>
<dbReference type="InterPro" id="IPR000719">
    <property type="entry name" value="Prot_kinase_dom"/>
</dbReference>
<dbReference type="Gene3D" id="3.30.200.20">
    <property type="entry name" value="Phosphorylase Kinase, domain 1"/>
    <property type="match status" value="1"/>
</dbReference>